<reference evidence="2 3" key="1">
    <citation type="journal article" date="2024" name="IMA Fungus">
        <title>Apiospora arundinis, a panoply of carbohydrate-active enzymes and secondary metabolites.</title>
        <authorList>
            <person name="Sorensen T."/>
            <person name="Petersen C."/>
            <person name="Muurmann A.T."/>
            <person name="Christiansen J.V."/>
            <person name="Brundto M.L."/>
            <person name="Overgaard C.K."/>
            <person name="Boysen A.T."/>
            <person name="Wollenberg R.D."/>
            <person name="Larsen T.O."/>
            <person name="Sorensen J.L."/>
            <person name="Nielsen K.L."/>
            <person name="Sondergaard T.E."/>
        </authorList>
    </citation>
    <scope>NUCLEOTIDE SEQUENCE [LARGE SCALE GENOMIC DNA]</scope>
    <source>
        <strain evidence="2 3">AAU 773</strain>
    </source>
</reference>
<sequence>MQFLSFTVAIATLALGASAMPQASSLEARQSFPADCVCNSAAAKQNGGCTVIKPDPTPGKPDLHFKVACGKVCTVSVDGKNVQFGGFSSDSSMKNCHDGLKGAAYCWFDWYRVNVHVDCKP</sequence>
<organism evidence="2 3">
    <name type="scientific">Apiospora arundinis</name>
    <dbReference type="NCBI Taxonomy" id="335852"/>
    <lineage>
        <taxon>Eukaryota</taxon>
        <taxon>Fungi</taxon>
        <taxon>Dikarya</taxon>
        <taxon>Ascomycota</taxon>
        <taxon>Pezizomycotina</taxon>
        <taxon>Sordariomycetes</taxon>
        <taxon>Xylariomycetidae</taxon>
        <taxon>Amphisphaeriales</taxon>
        <taxon>Apiosporaceae</taxon>
        <taxon>Apiospora</taxon>
    </lineage>
</organism>
<keyword evidence="3" id="KW-1185">Reference proteome</keyword>
<dbReference type="EMBL" id="JAPCWZ010000004">
    <property type="protein sequence ID" value="KAK8868979.1"/>
    <property type="molecule type" value="Genomic_DNA"/>
</dbReference>
<accession>A0ABR2IVW6</accession>
<name>A0ABR2IVW6_9PEZI</name>
<feature type="signal peptide" evidence="1">
    <location>
        <begin position="1"/>
        <end position="19"/>
    </location>
</feature>
<gene>
    <name evidence="2" type="ORF">PGQ11_007557</name>
</gene>
<feature type="chain" id="PRO_5045752433" evidence="1">
    <location>
        <begin position="20"/>
        <end position="121"/>
    </location>
</feature>
<evidence type="ECO:0000313" key="3">
    <source>
        <dbReference type="Proteomes" id="UP001390339"/>
    </source>
</evidence>
<proteinExistence type="predicted"/>
<comment type="caution">
    <text evidence="2">The sequence shown here is derived from an EMBL/GenBank/DDBJ whole genome shotgun (WGS) entry which is preliminary data.</text>
</comment>
<evidence type="ECO:0000256" key="1">
    <source>
        <dbReference type="SAM" id="SignalP"/>
    </source>
</evidence>
<keyword evidence="1" id="KW-0732">Signal</keyword>
<protein>
    <submittedName>
        <fullName evidence="2">Uncharacterized protein</fullName>
    </submittedName>
</protein>
<dbReference type="Proteomes" id="UP001390339">
    <property type="component" value="Unassembled WGS sequence"/>
</dbReference>
<evidence type="ECO:0000313" key="2">
    <source>
        <dbReference type="EMBL" id="KAK8868979.1"/>
    </source>
</evidence>